<keyword evidence="1" id="KW-0812">Transmembrane</keyword>
<keyword evidence="1" id="KW-1133">Transmembrane helix</keyword>
<evidence type="ECO:0000313" key="2">
    <source>
        <dbReference type="EMBL" id="GAU41188.1"/>
    </source>
</evidence>
<keyword evidence="3" id="KW-1185">Reference proteome</keyword>
<organism evidence="2 3">
    <name type="scientific">Trifolium subterraneum</name>
    <name type="common">Subterranean clover</name>
    <dbReference type="NCBI Taxonomy" id="3900"/>
    <lineage>
        <taxon>Eukaryota</taxon>
        <taxon>Viridiplantae</taxon>
        <taxon>Streptophyta</taxon>
        <taxon>Embryophyta</taxon>
        <taxon>Tracheophyta</taxon>
        <taxon>Spermatophyta</taxon>
        <taxon>Magnoliopsida</taxon>
        <taxon>eudicotyledons</taxon>
        <taxon>Gunneridae</taxon>
        <taxon>Pentapetalae</taxon>
        <taxon>rosids</taxon>
        <taxon>fabids</taxon>
        <taxon>Fabales</taxon>
        <taxon>Fabaceae</taxon>
        <taxon>Papilionoideae</taxon>
        <taxon>50 kb inversion clade</taxon>
        <taxon>NPAAA clade</taxon>
        <taxon>Hologalegina</taxon>
        <taxon>IRL clade</taxon>
        <taxon>Trifolieae</taxon>
        <taxon>Trifolium</taxon>
    </lineage>
</organism>
<keyword evidence="1" id="KW-0472">Membrane</keyword>
<dbReference type="EMBL" id="DF973850">
    <property type="protein sequence ID" value="GAU41188.1"/>
    <property type="molecule type" value="Genomic_DNA"/>
</dbReference>
<sequence length="82" mass="8807">MVMIGVVLFVENGSEWWSLVVWCCFLMAMVVVGCCDCDDYGDGGGGGWRTITFCAVFQVCVFFTVSTACAQPPLSDQCSASV</sequence>
<feature type="transmembrane region" description="Helical" evidence="1">
    <location>
        <begin position="16"/>
        <end position="35"/>
    </location>
</feature>
<accession>A0A2Z6N8R8</accession>
<dbReference type="AlphaFoldDB" id="A0A2Z6N8R8"/>
<feature type="transmembrane region" description="Helical" evidence="1">
    <location>
        <begin position="47"/>
        <end position="65"/>
    </location>
</feature>
<proteinExistence type="predicted"/>
<gene>
    <name evidence="2" type="ORF">TSUD_89840</name>
</gene>
<name>A0A2Z6N8R8_TRISU</name>
<evidence type="ECO:0000313" key="3">
    <source>
        <dbReference type="Proteomes" id="UP000242715"/>
    </source>
</evidence>
<dbReference type="Proteomes" id="UP000242715">
    <property type="component" value="Unassembled WGS sequence"/>
</dbReference>
<reference evidence="3" key="1">
    <citation type="journal article" date="2017" name="Front. Plant Sci.">
        <title>Climate Clever Clovers: New Paradigm to Reduce the Environmental Footprint of Ruminants by Breeding Low Methanogenic Forages Utilizing Haplotype Variation.</title>
        <authorList>
            <person name="Kaur P."/>
            <person name="Appels R."/>
            <person name="Bayer P.E."/>
            <person name="Keeble-Gagnere G."/>
            <person name="Wang J."/>
            <person name="Hirakawa H."/>
            <person name="Shirasawa K."/>
            <person name="Vercoe P."/>
            <person name="Stefanova K."/>
            <person name="Durmic Z."/>
            <person name="Nichols P."/>
            <person name="Revell C."/>
            <person name="Isobe S.N."/>
            <person name="Edwards D."/>
            <person name="Erskine W."/>
        </authorList>
    </citation>
    <scope>NUCLEOTIDE SEQUENCE [LARGE SCALE GENOMIC DNA]</scope>
    <source>
        <strain evidence="3">cv. Daliak</strain>
    </source>
</reference>
<evidence type="ECO:0000256" key="1">
    <source>
        <dbReference type="SAM" id="Phobius"/>
    </source>
</evidence>
<protein>
    <submittedName>
        <fullName evidence="2">Uncharacterized protein</fullName>
    </submittedName>
</protein>